<name>A0AAV5VJE8_9BILA</name>
<protein>
    <recommendedName>
        <fullName evidence="3">Endonuclease/exonuclease/phosphatase domain-containing protein</fullName>
    </recommendedName>
</protein>
<evidence type="ECO:0000313" key="2">
    <source>
        <dbReference type="Proteomes" id="UP001432322"/>
    </source>
</evidence>
<evidence type="ECO:0000313" key="1">
    <source>
        <dbReference type="EMBL" id="GMT19867.1"/>
    </source>
</evidence>
<gene>
    <name evidence="1" type="ORF">PFISCL1PPCAC_11164</name>
</gene>
<sequence length="560" mass="63944">SFCLINTRSIGYKLPLLEDFLNTFDYNVVGFTETWISKDTVNDSMLGFGRYSVYRSDRDATGGGVALLIQSDMPSTLAFSRSFSQYCQIVAAIIHFETSPFLVCLIYRSRSCDSAASSHSHHSNILLQFSRSLSLSQCVTSPTRNMNILDVVLTSHPNLVKNCRVLPPLPKLDHALVVFSLDAATPSFQTKLIRDFRNVNWEPIRSAISNIDWDTVLSSVDQNADTLYSTFLSHVLPIMDYFIPYRKLIRSRTTLTSKSLRLLRISNRKYKSDKLKDQSNNIPALVDPSGAPLIDDQDKANLLANHFSKCYNHNLYTPPQHPPPSNGPFIDYVAFSPMIIARILRKLPNRNSTSPDDIPWIQAFLSNRTQMKTVIMHLGTNHPSCTHSALGIDLPIKLHIKDLGITYDNKLSFTKHFENIIGKASARCSFIHRSFISKSPALYSKLFCTYVRPLLEFCCELWNPSTITNISRLENVLHRFTRIVFRRCDLPATSYHNRLVALKIPSLCDRRTRMDLRNSRGHRLKICPFTCNTVRFNRFFSNRIVHHWNRLDDDIVSNSS</sequence>
<dbReference type="PANTHER" id="PTHR33395">
    <property type="entry name" value="TRANSCRIPTASE, PUTATIVE-RELATED-RELATED"/>
    <property type="match status" value="1"/>
</dbReference>
<evidence type="ECO:0008006" key="3">
    <source>
        <dbReference type="Google" id="ProtNLM"/>
    </source>
</evidence>
<dbReference type="InterPro" id="IPR036691">
    <property type="entry name" value="Endo/exonu/phosph_ase_sf"/>
</dbReference>
<reference evidence="1" key="1">
    <citation type="submission" date="2023-10" db="EMBL/GenBank/DDBJ databases">
        <title>Genome assembly of Pristionchus species.</title>
        <authorList>
            <person name="Yoshida K."/>
            <person name="Sommer R.J."/>
        </authorList>
    </citation>
    <scope>NUCLEOTIDE SEQUENCE</scope>
    <source>
        <strain evidence="1">RS5133</strain>
    </source>
</reference>
<dbReference type="SUPFAM" id="SSF56219">
    <property type="entry name" value="DNase I-like"/>
    <property type="match status" value="1"/>
</dbReference>
<dbReference type="PRINTS" id="PR01345">
    <property type="entry name" value="CERVTRCPTASE"/>
</dbReference>
<dbReference type="PANTHER" id="PTHR33395:SF22">
    <property type="entry name" value="REVERSE TRANSCRIPTASE DOMAIN-CONTAINING PROTEIN"/>
    <property type="match status" value="1"/>
</dbReference>
<dbReference type="GO" id="GO:0031012">
    <property type="term" value="C:extracellular matrix"/>
    <property type="evidence" value="ECO:0007669"/>
    <property type="project" value="TreeGrafter"/>
</dbReference>
<dbReference type="GO" id="GO:0007508">
    <property type="term" value="P:larval heart development"/>
    <property type="evidence" value="ECO:0007669"/>
    <property type="project" value="TreeGrafter"/>
</dbReference>
<feature type="non-terminal residue" evidence="1">
    <location>
        <position position="1"/>
    </location>
</feature>
<organism evidence="1 2">
    <name type="scientific">Pristionchus fissidentatus</name>
    <dbReference type="NCBI Taxonomy" id="1538716"/>
    <lineage>
        <taxon>Eukaryota</taxon>
        <taxon>Metazoa</taxon>
        <taxon>Ecdysozoa</taxon>
        <taxon>Nematoda</taxon>
        <taxon>Chromadorea</taxon>
        <taxon>Rhabditida</taxon>
        <taxon>Rhabditina</taxon>
        <taxon>Diplogasteromorpha</taxon>
        <taxon>Diplogasteroidea</taxon>
        <taxon>Neodiplogasteridae</taxon>
        <taxon>Pristionchus</taxon>
    </lineage>
</organism>
<dbReference type="AlphaFoldDB" id="A0AAV5VJE8"/>
<feature type="non-terminal residue" evidence="1">
    <location>
        <position position="560"/>
    </location>
</feature>
<accession>A0AAV5VJE8</accession>
<proteinExistence type="predicted"/>
<comment type="caution">
    <text evidence="1">The sequence shown here is derived from an EMBL/GenBank/DDBJ whole genome shotgun (WGS) entry which is preliminary data.</text>
</comment>
<dbReference type="GO" id="GO:0061343">
    <property type="term" value="P:cell adhesion involved in heart morphogenesis"/>
    <property type="evidence" value="ECO:0007669"/>
    <property type="project" value="TreeGrafter"/>
</dbReference>
<keyword evidence="2" id="KW-1185">Reference proteome</keyword>
<dbReference type="Gene3D" id="3.60.10.10">
    <property type="entry name" value="Endonuclease/exonuclease/phosphatase"/>
    <property type="match status" value="1"/>
</dbReference>
<dbReference type="Proteomes" id="UP001432322">
    <property type="component" value="Unassembled WGS sequence"/>
</dbReference>
<dbReference type="EMBL" id="BTSY01000003">
    <property type="protein sequence ID" value="GMT19867.1"/>
    <property type="molecule type" value="Genomic_DNA"/>
</dbReference>